<dbReference type="STRING" id="455.Ljam_1217"/>
<keyword evidence="7 10" id="KW-0653">Protein transport</keyword>
<dbReference type="Gene3D" id="3.30.1360.100">
    <property type="entry name" value="General secretion pathway protein M, EpsM"/>
    <property type="match status" value="1"/>
</dbReference>
<dbReference type="PIRSF" id="PIRSF015761">
    <property type="entry name" value="Protein_L"/>
    <property type="match status" value="1"/>
</dbReference>
<reference evidence="13 14" key="1">
    <citation type="submission" date="2015-11" db="EMBL/GenBank/DDBJ databases">
        <title>Genomic analysis of 38 Legionella species identifies large and diverse effector repertoires.</title>
        <authorList>
            <person name="Burstein D."/>
            <person name="Amaro F."/>
            <person name="Zusman T."/>
            <person name="Lifshitz Z."/>
            <person name="Cohen O."/>
            <person name="Gilbert J.A."/>
            <person name="Pupko T."/>
            <person name="Shuman H.A."/>
            <person name="Segal G."/>
        </authorList>
    </citation>
    <scope>NUCLEOTIDE SEQUENCE [LARGE SCALE GENOMIC DNA]</scope>
    <source>
        <strain evidence="13 14">JA-26-G1-E2</strain>
    </source>
</reference>
<evidence type="ECO:0000256" key="6">
    <source>
        <dbReference type="ARBA" id="ARBA00022692"/>
    </source>
</evidence>
<proteinExistence type="inferred from homology"/>
<sequence length="391" mass="44616">MVTCFLFTHELKEDGCLSLCLDEQGQPIAPLAERSFNEIKTVQKNCRTILVLPTQHFSLHRLTLPWVAEKKARAAIPFALEEKLAQNVHLLHFAFDKHYYQNGQYLIVAGDKYYLSGIIEKFDEKEIKFDTATLDWFALDKQEIAILDSCLLMNEDEFEGALSPDLANFYLSKFNTATAGQYEMVAFTNSNQQLISALDSKSEVTTVKEDAYTWLAKRLQNKKVINLCQGGLTRGSGGTATKRWYQIAIAMSVIWLLTLIGSQTIQLYRLNQDTAAIDNQIATIYHQFFPHAQQVISPKFRISQLLKSKQNNTDTSFWLLLNTLAKTFKQNLMDFSQLRFQNQTLLVTLTTTNFEELENLQTQLQKANIKVRQTQASTENEKVVGTLELSL</sequence>
<dbReference type="Proteomes" id="UP000054715">
    <property type="component" value="Unassembled WGS sequence"/>
</dbReference>
<keyword evidence="6" id="KW-0812">Transmembrane</keyword>
<name>A0A0W0UGK9_9GAMM</name>
<feature type="domain" description="GspL cytoplasmic actin-ATPase-like" evidence="11">
    <location>
        <begin position="37"/>
        <end position="230"/>
    </location>
</feature>
<dbReference type="SUPFAM" id="SSF53067">
    <property type="entry name" value="Actin-like ATPase domain"/>
    <property type="match status" value="1"/>
</dbReference>
<dbReference type="InterPro" id="IPR043129">
    <property type="entry name" value="ATPase_NBD"/>
</dbReference>
<protein>
    <recommendedName>
        <fullName evidence="10">Type II secretion system protein L</fullName>
        <shortName evidence="10">T2SS protein L</shortName>
    </recommendedName>
</protein>
<dbReference type="GO" id="GO:0005886">
    <property type="term" value="C:plasma membrane"/>
    <property type="evidence" value="ECO:0007669"/>
    <property type="project" value="UniProtKB-SubCell"/>
</dbReference>
<dbReference type="NCBIfam" id="TIGR01709">
    <property type="entry name" value="typeII_sec_gspL"/>
    <property type="match status" value="1"/>
</dbReference>
<dbReference type="Gene3D" id="3.30.420.380">
    <property type="match status" value="1"/>
</dbReference>
<dbReference type="GO" id="GO:0015627">
    <property type="term" value="C:type II protein secretion system complex"/>
    <property type="evidence" value="ECO:0007669"/>
    <property type="project" value="InterPro"/>
</dbReference>
<feature type="domain" description="GspL periplasmic" evidence="12">
    <location>
        <begin position="242"/>
        <end position="389"/>
    </location>
</feature>
<evidence type="ECO:0000256" key="10">
    <source>
        <dbReference type="PIRNR" id="PIRNR015761"/>
    </source>
</evidence>
<dbReference type="RefSeq" id="WP_065235528.1">
    <property type="nucleotide sequence ID" value="NZ_CAAAJF010000010.1"/>
</dbReference>
<gene>
    <name evidence="13" type="ORF">Ljam_1217</name>
</gene>
<accession>A0A0W0UGK9</accession>
<dbReference type="Pfam" id="PF05134">
    <property type="entry name" value="T2SSL"/>
    <property type="match status" value="1"/>
</dbReference>
<keyword evidence="8" id="KW-1133">Transmembrane helix</keyword>
<comment type="similarity">
    <text evidence="2 10">Belongs to the GSP L family.</text>
</comment>
<keyword evidence="9" id="KW-0472">Membrane</keyword>
<dbReference type="OrthoDB" id="7011844at2"/>
<evidence type="ECO:0000313" key="13">
    <source>
        <dbReference type="EMBL" id="KTD07022.1"/>
    </source>
</evidence>
<evidence type="ECO:0000313" key="14">
    <source>
        <dbReference type="Proteomes" id="UP000054715"/>
    </source>
</evidence>
<dbReference type="InterPro" id="IPR025691">
    <property type="entry name" value="GspL_pp_dom"/>
</dbReference>
<dbReference type="Pfam" id="PF12693">
    <property type="entry name" value="GspL_C"/>
    <property type="match status" value="1"/>
</dbReference>
<evidence type="ECO:0000256" key="7">
    <source>
        <dbReference type="ARBA" id="ARBA00022927"/>
    </source>
</evidence>
<comment type="caution">
    <text evidence="13">The sequence shown here is derived from an EMBL/GenBank/DDBJ whole genome shotgun (WGS) entry which is preliminary data.</text>
</comment>
<comment type="subcellular location">
    <subcellularLocation>
        <location evidence="1">Cell inner membrane</location>
        <topology evidence="1">Single-pass membrane protein</topology>
    </subcellularLocation>
</comment>
<evidence type="ECO:0000256" key="8">
    <source>
        <dbReference type="ARBA" id="ARBA00022989"/>
    </source>
</evidence>
<evidence type="ECO:0000256" key="1">
    <source>
        <dbReference type="ARBA" id="ARBA00004377"/>
    </source>
</evidence>
<dbReference type="GO" id="GO:0015628">
    <property type="term" value="P:protein secretion by the type II secretion system"/>
    <property type="evidence" value="ECO:0007669"/>
    <property type="project" value="InterPro"/>
</dbReference>
<evidence type="ECO:0000256" key="4">
    <source>
        <dbReference type="ARBA" id="ARBA00022475"/>
    </source>
</evidence>
<dbReference type="PATRIC" id="fig|455.5.peg.1285"/>
<evidence type="ECO:0000256" key="5">
    <source>
        <dbReference type="ARBA" id="ARBA00022519"/>
    </source>
</evidence>
<keyword evidence="3 10" id="KW-0813">Transport</keyword>
<evidence type="ECO:0000256" key="3">
    <source>
        <dbReference type="ARBA" id="ARBA00022448"/>
    </source>
</evidence>
<dbReference type="InterPro" id="IPR007812">
    <property type="entry name" value="T2SS_protein-GspL"/>
</dbReference>
<evidence type="ECO:0000259" key="12">
    <source>
        <dbReference type="Pfam" id="PF12693"/>
    </source>
</evidence>
<evidence type="ECO:0000259" key="11">
    <source>
        <dbReference type="Pfam" id="PF05134"/>
    </source>
</evidence>
<evidence type="ECO:0000256" key="9">
    <source>
        <dbReference type="ARBA" id="ARBA00023136"/>
    </source>
</evidence>
<evidence type="ECO:0000256" key="2">
    <source>
        <dbReference type="ARBA" id="ARBA00005318"/>
    </source>
</evidence>
<dbReference type="InterPro" id="IPR024230">
    <property type="entry name" value="GspL_cyto_dom"/>
</dbReference>
<dbReference type="AlphaFoldDB" id="A0A0W0UGK9"/>
<dbReference type="CDD" id="cd24017">
    <property type="entry name" value="ASKHA_T2SSL_N"/>
    <property type="match status" value="1"/>
</dbReference>
<dbReference type="EMBL" id="LNYG01000013">
    <property type="protein sequence ID" value="KTD07022.1"/>
    <property type="molecule type" value="Genomic_DNA"/>
</dbReference>
<organism evidence="13 14">
    <name type="scientific">Legionella jamestowniensis</name>
    <dbReference type="NCBI Taxonomy" id="455"/>
    <lineage>
        <taxon>Bacteria</taxon>
        <taxon>Pseudomonadati</taxon>
        <taxon>Pseudomonadota</taxon>
        <taxon>Gammaproteobacteria</taxon>
        <taxon>Legionellales</taxon>
        <taxon>Legionellaceae</taxon>
        <taxon>Legionella</taxon>
    </lineage>
</organism>
<keyword evidence="4" id="KW-1003">Cell membrane</keyword>
<dbReference type="GO" id="GO:0009276">
    <property type="term" value="C:Gram-negative-bacterium-type cell wall"/>
    <property type="evidence" value="ECO:0007669"/>
    <property type="project" value="InterPro"/>
</dbReference>
<comment type="function">
    <text evidence="10">Inner membrane component of the type II secretion system required for the energy-dependent secretion of extracellular factors such as proteases and toxins from the periplasm.</text>
</comment>
<keyword evidence="5" id="KW-0997">Cell inner membrane</keyword>